<evidence type="ECO:0000256" key="2">
    <source>
        <dbReference type="ARBA" id="ARBA00009083"/>
    </source>
</evidence>
<dbReference type="PANTHER" id="PTHR12010:SF2">
    <property type="entry name" value="40S RIBOSOMAL PROTEIN S29"/>
    <property type="match status" value="1"/>
</dbReference>
<dbReference type="NCBIfam" id="NF004424">
    <property type="entry name" value="PRK05766.1"/>
    <property type="match status" value="1"/>
</dbReference>
<evidence type="ECO:0000256" key="5">
    <source>
        <dbReference type="ARBA" id="ARBA00023274"/>
    </source>
</evidence>
<dbReference type="InterPro" id="IPR001209">
    <property type="entry name" value="Ribosomal_uS14"/>
</dbReference>
<dbReference type="GO" id="GO:0022627">
    <property type="term" value="C:cytosolic small ribosomal subunit"/>
    <property type="evidence" value="ECO:0007669"/>
    <property type="project" value="TreeGrafter"/>
</dbReference>
<dbReference type="GO" id="GO:0002181">
    <property type="term" value="P:cytoplasmic translation"/>
    <property type="evidence" value="ECO:0007669"/>
    <property type="project" value="TreeGrafter"/>
</dbReference>
<reference evidence="7" key="1">
    <citation type="submission" date="2014-06" db="EMBL/GenBank/DDBJ databases">
        <authorList>
            <person name="Berkman P.J."/>
        </authorList>
    </citation>
    <scope>NUCLEOTIDE SEQUENCE [LARGE SCALE GENOMIC DNA]</scope>
</reference>
<evidence type="ECO:0008006" key="8">
    <source>
        <dbReference type="Google" id="ProtNLM"/>
    </source>
</evidence>
<evidence type="ECO:0000313" key="7">
    <source>
        <dbReference type="Proteomes" id="UP000242770"/>
    </source>
</evidence>
<keyword evidence="5" id="KW-0687">Ribonucleoprotein</keyword>
<dbReference type="STRING" id="49012.A0A0F7S436"/>
<dbReference type="EMBL" id="CCFA01002066">
    <property type="protein sequence ID" value="CDW97662.1"/>
    <property type="molecule type" value="Genomic_DNA"/>
</dbReference>
<keyword evidence="3" id="KW-0862">Zinc</keyword>
<dbReference type="InterPro" id="IPR039744">
    <property type="entry name" value="RIbosomal_uS14_euk_arc"/>
</dbReference>
<evidence type="ECO:0000313" key="6">
    <source>
        <dbReference type="EMBL" id="CDW97662.1"/>
    </source>
</evidence>
<dbReference type="InterPro" id="IPR043140">
    <property type="entry name" value="Ribosomal_uS14_sf"/>
</dbReference>
<name>A0A0F7S436_9BASI</name>
<dbReference type="FunFam" id="4.10.830.10:FF:000002">
    <property type="entry name" value="40S ribosomal protein S29"/>
    <property type="match status" value="1"/>
</dbReference>
<dbReference type="Gene3D" id="4.10.830.10">
    <property type="entry name" value="30s Ribosomal Protein S14, Chain N"/>
    <property type="match status" value="2"/>
</dbReference>
<dbReference type="PROSITE" id="PS00527">
    <property type="entry name" value="RIBOSOMAL_S14"/>
    <property type="match status" value="1"/>
</dbReference>
<dbReference type="AlphaFoldDB" id="A0A0F7S436"/>
<protein>
    <recommendedName>
        <fullName evidence="8">40S ribosomal protein S29</fullName>
    </recommendedName>
</protein>
<dbReference type="InterPro" id="IPR018271">
    <property type="entry name" value="Ribosomal_uS14_CS"/>
</dbReference>
<evidence type="ECO:0000256" key="4">
    <source>
        <dbReference type="ARBA" id="ARBA00022980"/>
    </source>
</evidence>
<dbReference type="Proteomes" id="UP000242770">
    <property type="component" value="Unassembled WGS sequence"/>
</dbReference>
<sequence>MTFQTLWYSHPRKFGKGSRQWHSTDQHTKIETVYAMDEARCATCEIDASQQHIRRITVSHLSTDKYFSQERLLAQAVLSNTPSTCACYNRPALYGLLLILSFQKIVRCPRCHLQLIHVVPALLPSSSLNRLLTFFAFLPLRPSHNSRVCGNQGGIIRKYGLDICRQCFRERADQIGFHKYR</sequence>
<gene>
    <name evidence="6" type="primary">SSCI36580.1</name>
</gene>
<organism evidence="6 7">
    <name type="scientific">Sporisorium scitamineum</name>
    <dbReference type="NCBI Taxonomy" id="49012"/>
    <lineage>
        <taxon>Eukaryota</taxon>
        <taxon>Fungi</taxon>
        <taxon>Dikarya</taxon>
        <taxon>Basidiomycota</taxon>
        <taxon>Ustilaginomycotina</taxon>
        <taxon>Ustilaginomycetes</taxon>
        <taxon>Ustilaginales</taxon>
        <taxon>Ustilaginaceae</taxon>
        <taxon>Sporisorium</taxon>
    </lineage>
</organism>
<evidence type="ECO:0000256" key="1">
    <source>
        <dbReference type="ARBA" id="ARBA00001947"/>
    </source>
</evidence>
<proteinExistence type="inferred from homology"/>
<accession>A0A0F7S436</accession>
<comment type="similarity">
    <text evidence="2">Belongs to the universal ribosomal protein uS14 family.</text>
</comment>
<dbReference type="PANTHER" id="PTHR12010">
    <property type="entry name" value="40S RIBOSOMAL PROTEIN S29"/>
    <property type="match status" value="1"/>
</dbReference>
<dbReference type="Pfam" id="PF00253">
    <property type="entry name" value="Ribosomal_S14"/>
    <property type="match status" value="1"/>
</dbReference>
<keyword evidence="4" id="KW-0689">Ribosomal protein</keyword>
<dbReference type="GO" id="GO:0008270">
    <property type="term" value="F:zinc ion binding"/>
    <property type="evidence" value="ECO:0007669"/>
    <property type="project" value="InterPro"/>
</dbReference>
<evidence type="ECO:0000256" key="3">
    <source>
        <dbReference type="ARBA" id="ARBA00022833"/>
    </source>
</evidence>
<comment type="cofactor">
    <cofactor evidence="1">
        <name>Zn(2+)</name>
        <dbReference type="ChEBI" id="CHEBI:29105"/>
    </cofactor>
</comment>
<keyword evidence="7" id="KW-1185">Reference proteome</keyword>
<dbReference type="GO" id="GO:0003735">
    <property type="term" value="F:structural constituent of ribosome"/>
    <property type="evidence" value="ECO:0007669"/>
    <property type="project" value="InterPro"/>
</dbReference>